<feature type="non-terminal residue" evidence="1">
    <location>
        <position position="1"/>
    </location>
</feature>
<gene>
    <name evidence="1" type="ORF">METZ01_LOCUS184574</name>
</gene>
<proteinExistence type="predicted"/>
<protein>
    <submittedName>
        <fullName evidence="1">Uncharacterized protein</fullName>
    </submittedName>
</protein>
<evidence type="ECO:0000313" key="1">
    <source>
        <dbReference type="EMBL" id="SVB31720.1"/>
    </source>
</evidence>
<reference evidence="1" key="1">
    <citation type="submission" date="2018-05" db="EMBL/GenBank/DDBJ databases">
        <authorList>
            <person name="Lanie J.A."/>
            <person name="Ng W.-L."/>
            <person name="Kazmierczak K.M."/>
            <person name="Andrzejewski T.M."/>
            <person name="Davidsen T.M."/>
            <person name="Wayne K.J."/>
            <person name="Tettelin H."/>
            <person name="Glass J.I."/>
            <person name="Rusch D."/>
            <person name="Podicherti R."/>
            <person name="Tsui H.-C.T."/>
            <person name="Winkler M.E."/>
        </authorList>
    </citation>
    <scope>NUCLEOTIDE SEQUENCE</scope>
</reference>
<organism evidence="1">
    <name type="scientific">marine metagenome</name>
    <dbReference type="NCBI Taxonomy" id="408172"/>
    <lineage>
        <taxon>unclassified sequences</taxon>
        <taxon>metagenomes</taxon>
        <taxon>ecological metagenomes</taxon>
    </lineage>
</organism>
<dbReference type="AlphaFoldDB" id="A0A382CZV7"/>
<accession>A0A382CZV7</accession>
<sequence length="27" mass="2857">VKGTVLAVRIFSQLQVVLSCILLAATI</sequence>
<dbReference type="EMBL" id="UINC01036962">
    <property type="protein sequence ID" value="SVB31720.1"/>
    <property type="molecule type" value="Genomic_DNA"/>
</dbReference>
<name>A0A382CZV7_9ZZZZ</name>
<feature type="non-terminal residue" evidence="1">
    <location>
        <position position="27"/>
    </location>
</feature>